<organism evidence="1 2">
    <name type="scientific">Azotobacter beijerinckii</name>
    <dbReference type="NCBI Taxonomy" id="170623"/>
    <lineage>
        <taxon>Bacteria</taxon>
        <taxon>Pseudomonadati</taxon>
        <taxon>Pseudomonadota</taxon>
        <taxon>Gammaproteobacteria</taxon>
        <taxon>Pseudomonadales</taxon>
        <taxon>Pseudomonadaceae</taxon>
        <taxon>Azotobacter</taxon>
    </lineage>
</organism>
<dbReference type="RefSeq" id="WP_090736670.1">
    <property type="nucleotide sequence ID" value="NZ_FNYQ01000211.1"/>
</dbReference>
<evidence type="ECO:0000313" key="1">
    <source>
        <dbReference type="EMBL" id="SEJ68860.1"/>
    </source>
</evidence>
<evidence type="ECO:0008006" key="3">
    <source>
        <dbReference type="Google" id="ProtNLM"/>
    </source>
</evidence>
<evidence type="ECO:0000313" key="2">
    <source>
        <dbReference type="Proteomes" id="UP000199250"/>
    </source>
</evidence>
<reference evidence="1 2" key="1">
    <citation type="submission" date="2016-10" db="EMBL/GenBank/DDBJ databases">
        <authorList>
            <person name="de Groot N.N."/>
        </authorList>
    </citation>
    <scope>NUCLEOTIDE SEQUENCE [LARGE SCALE GENOMIC DNA]</scope>
    <source>
        <strain evidence="1 2">DSM 373</strain>
    </source>
</reference>
<dbReference type="OrthoDB" id="6996702at2"/>
<name>A0A1H7B3M8_9GAMM</name>
<proteinExistence type="predicted"/>
<dbReference type="AlphaFoldDB" id="A0A1H7B3M8"/>
<sequence length="98" mass="10709">MAIYIVTRARITNDEVKGFMWARADGGSNRLIEKEHEATIDEVIDAIDRGDTVEMTFETGYGRVSGGRLLKAALPGGGATVIEERGGPERNISDLPRF</sequence>
<gene>
    <name evidence="1" type="ORF">SAMN04244572_04913</name>
</gene>
<dbReference type="Proteomes" id="UP000199250">
    <property type="component" value="Unassembled WGS sequence"/>
</dbReference>
<protein>
    <recommendedName>
        <fullName evidence="3">DUF3892 domain-containing protein</fullName>
    </recommendedName>
</protein>
<accession>A0A1H7B3M8</accession>
<dbReference type="EMBL" id="FNYQ01000211">
    <property type="protein sequence ID" value="SEJ68860.1"/>
    <property type="molecule type" value="Genomic_DNA"/>
</dbReference>